<keyword evidence="10" id="KW-1185">Reference proteome</keyword>
<evidence type="ECO:0000256" key="1">
    <source>
        <dbReference type="ARBA" id="ARBA00008455"/>
    </source>
</evidence>
<evidence type="ECO:0000259" key="7">
    <source>
        <dbReference type="SMART" id="SM00645"/>
    </source>
</evidence>
<dbReference type="Pfam" id="PF00112">
    <property type="entry name" value="Peptidase_C1"/>
    <property type="match status" value="1"/>
</dbReference>
<gene>
    <name evidence="9" type="ORF">V9T40_006064</name>
</gene>
<dbReference type="PROSITE" id="PS00640">
    <property type="entry name" value="THIOL_PROTEASE_ASN"/>
    <property type="match status" value="1"/>
</dbReference>
<evidence type="ECO:0008006" key="11">
    <source>
        <dbReference type="Google" id="ProtNLM"/>
    </source>
</evidence>
<dbReference type="InterPro" id="IPR013128">
    <property type="entry name" value="Peptidase_C1A"/>
</dbReference>
<dbReference type="GO" id="GO:0006508">
    <property type="term" value="P:proteolysis"/>
    <property type="evidence" value="ECO:0007669"/>
    <property type="project" value="UniProtKB-KW"/>
</dbReference>
<dbReference type="SMART" id="SM00645">
    <property type="entry name" value="Pept_C1"/>
    <property type="match status" value="1"/>
</dbReference>
<evidence type="ECO:0000259" key="8">
    <source>
        <dbReference type="SMART" id="SM00848"/>
    </source>
</evidence>
<evidence type="ECO:0000313" key="10">
    <source>
        <dbReference type="Proteomes" id="UP001367676"/>
    </source>
</evidence>
<dbReference type="InterPro" id="IPR038765">
    <property type="entry name" value="Papain-like_cys_pep_sf"/>
</dbReference>
<feature type="domain" description="Cathepsin propeptide inhibitor" evidence="8">
    <location>
        <begin position="33"/>
        <end position="93"/>
    </location>
</feature>
<keyword evidence="6" id="KW-1015">Disulfide bond</keyword>
<name>A0AAN9Y977_9HEMI</name>
<reference evidence="9 10" key="1">
    <citation type="submission" date="2024-03" db="EMBL/GenBank/DDBJ databases">
        <title>Adaptation during the transition from Ophiocordyceps entomopathogen to insect associate is accompanied by gene loss and intensified selection.</title>
        <authorList>
            <person name="Ward C.M."/>
            <person name="Onetto C.A."/>
            <person name="Borneman A.R."/>
        </authorList>
    </citation>
    <scope>NUCLEOTIDE SEQUENCE [LARGE SCALE GENOMIC DNA]</scope>
    <source>
        <strain evidence="9">AWRI1</strain>
        <tissue evidence="9">Single Adult Female</tissue>
    </source>
</reference>
<dbReference type="SUPFAM" id="SSF54001">
    <property type="entry name" value="Cysteine proteinases"/>
    <property type="match status" value="1"/>
</dbReference>
<dbReference type="Gene3D" id="3.90.70.10">
    <property type="entry name" value="Cysteine proteinases"/>
    <property type="match status" value="1"/>
</dbReference>
<keyword evidence="5" id="KW-0865">Zymogen</keyword>
<dbReference type="InterPro" id="IPR000169">
    <property type="entry name" value="Pept_cys_AS"/>
</dbReference>
<sequence length="348" mass="39662">MGGGGMRLDMQEDCKRAVAVRATSVSDVQINEWHMFKERHSKTYENENEENFRMQVYINNSIYINEHNERYAKGQVSFELGMNHFGDLLPHEFKQRMLINFKSKGSISGEPACASIILNSTTNLSKEWDWRDTEVVSPVKDQKTCGSCWAFAAVAALESHHYMKTKKRVILSEQNLVDCDHESNGCDGGYAADAFRYVIDNGGIATEDNYQYEDKYGLCRYESESSSSVNVSDCRKLQPKDEQQLKIAIETVGPVTVSLYATDTDFTFYKSGVFYGKDCDWRPHGRLNHQVLAVGFGTSDEGEDYWLVKNSWGYDWGDKGYLKIARNRESHCGIADDSTYPIVENYNE</sequence>
<evidence type="ECO:0000256" key="6">
    <source>
        <dbReference type="ARBA" id="ARBA00023157"/>
    </source>
</evidence>
<dbReference type="Proteomes" id="UP001367676">
    <property type="component" value="Unassembled WGS sequence"/>
</dbReference>
<protein>
    <recommendedName>
        <fullName evidence="11">Cathepsin L</fullName>
    </recommendedName>
</protein>
<accession>A0AAN9Y977</accession>
<dbReference type="PANTHER" id="PTHR12411">
    <property type="entry name" value="CYSTEINE PROTEASE FAMILY C1-RELATED"/>
    <property type="match status" value="1"/>
</dbReference>
<dbReference type="Pfam" id="PF08246">
    <property type="entry name" value="Inhibitor_I29"/>
    <property type="match status" value="1"/>
</dbReference>
<evidence type="ECO:0000256" key="5">
    <source>
        <dbReference type="ARBA" id="ARBA00023145"/>
    </source>
</evidence>
<dbReference type="FunFam" id="3.90.70.10:FF:000006">
    <property type="entry name" value="Cathepsin S"/>
    <property type="match status" value="1"/>
</dbReference>
<dbReference type="InterPro" id="IPR039417">
    <property type="entry name" value="Peptidase_C1A_papain-like"/>
</dbReference>
<evidence type="ECO:0000256" key="2">
    <source>
        <dbReference type="ARBA" id="ARBA00022670"/>
    </source>
</evidence>
<dbReference type="CDD" id="cd02248">
    <property type="entry name" value="Peptidase_C1A"/>
    <property type="match status" value="1"/>
</dbReference>
<organism evidence="9 10">
    <name type="scientific">Parthenolecanium corni</name>
    <dbReference type="NCBI Taxonomy" id="536013"/>
    <lineage>
        <taxon>Eukaryota</taxon>
        <taxon>Metazoa</taxon>
        <taxon>Ecdysozoa</taxon>
        <taxon>Arthropoda</taxon>
        <taxon>Hexapoda</taxon>
        <taxon>Insecta</taxon>
        <taxon>Pterygota</taxon>
        <taxon>Neoptera</taxon>
        <taxon>Paraneoptera</taxon>
        <taxon>Hemiptera</taxon>
        <taxon>Sternorrhyncha</taxon>
        <taxon>Coccoidea</taxon>
        <taxon>Coccidae</taxon>
        <taxon>Parthenolecanium</taxon>
    </lineage>
</organism>
<keyword evidence="2" id="KW-0645">Protease</keyword>
<feature type="domain" description="Peptidase C1A papain C-terminal" evidence="7">
    <location>
        <begin position="124"/>
        <end position="342"/>
    </location>
</feature>
<comment type="similarity">
    <text evidence="1">Belongs to the peptidase C1 family.</text>
</comment>
<dbReference type="EMBL" id="JBBCAQ010000003">
    <property type="protein sequence ID" value="KAK7604878.1"/>
    <property type="molecule type" value="Genomic_DNA"/>
</dbReference>
<dbReference type="GO" id="GO:0008234">
    <property type="term" value="F:cysteine-type peptidase activity"/>
    <property type="evidence" value="ECO:0007669"/>
    <property type="project" value="UniProtKB-KW"/>
</dbReference>
<proteinExistence type="inferred from homology"/>
<evidence type="ECO:0000313" key="9">
    <source>
        <dbReference type="EMBL" id="KAK7604878.1"/>
    </source>
</evidence>
<dbReference type="InterPro" id="IPR025661">
    <property type="entry name" value="Pept_asp_AS"/>
</dbReference>
<dbReference type="InterPro" id="IPR013201">
    <property type="entry name" value="Prot_inhib_I29"/>
</dbReference>
<dbReference type="PROSITE" id="PS00139">
    <property type="entry name" value="THIOL_PROTEASE_CYS"/>
    <property type="match status" value="1"/>
</dbReference>
<dbReference type="AlphaFoldDB" id="A0AAN9Y977"/>
<dbReference type="SMART" id="SM00848">
    <property type="entry name" value="Inhibitor_I29"/>
    <property type="match status" value="1"/>
</dbReference>
<evidence type="ECO:0000256" key="4">
    <source>
        <dbReference type="ARBA" id="ARBA00022807"/>
    </source>
</evidence>
<keyword evidence="3" id="KW-0378">Hydrolase</keyword>
<dbReference type="InterPro" id="IPR000668">
    <property type="entry name" value="Peptidase_C1A_C"/>
</dbReference>
<comment type="caution">
    <text evidence="9">The sequence shown here is derived from an EMBL/GenBank/DDBJ whole genome shotgun (WGS) entry which is preliminary data.</text>
</comment>
<evidence type="ECO:0000256" key="3">
    <source>
        <dbReference type="ARBA" id="ARBA00022801"/>
    </source>
</evidence>
<keyword evidence="4" id="KW-0788">Thiol protease</keyword>
<dbReference type="PRINTS" id="PR00705">
    <property type="entry name" value="PAPAIN"/>
</dbReference>